<keyword evidence="3" id="KW-1185">Reference proteome</keyword>
<feature type="chain" id="PRO_5040935079" evidence="1">
    <location>
        <begin position="27"/>
        <end position="290"/>
    </location>
</feature>
<evidence type="ECO:0000313" key="2">
    <source>
        <dbReference type="EMBL" id="MDA5107041.1"/>
    </source>
</evidence>
<evidence type="ECO:0000313" key="3">
    <source>
        <dbReference type="Proteomes" id="UP001151071"/>
    </source>
</evidence>
<gene>
    <name evidence="2" type="ORF">O3V59_01565</name>
</gene>
<dbReference type="Proteomes" id="UP001151071">
    <property type="component" value="Unassembled WGS sequence"/>
</dbReference>
<evidence type="ECO:0000256" key="1">
    <source>
        <dbReference type="SAM" id="SignalP"/>
    </source>
</evidence>
<comment type="caution">
    <text evidence="2">The sequence shown here is derived from an EMBL/GenBank/DDBJ whole genome shotgun (WGS) entry which is preliminary data.</text>
</comment>
<feature type="signal peptide" evidence="1">
    <location>
        <begin position="1"/>
        <end position="26"/>
    </location>
</feature>
<keyword evidence="1" id="KW-0732">Signal</keyword>
<reference evidence="2" key="1">
    <citation type="submission" date="2022-12" db="EMBL/GenBank/DDBJ databases">
        <title>Draft genome sequence of the thermophilic strain Brevibacillus thermoruber HT42, isolated from Los Humeros, Puebla, Mexico, with biotechnological potential.</title>
        <authorList>
            <person name="Lara Sanchez J."/>
            <person name="Solis Palacios R."/>
            <person name="Bustos Baena A.S."/>
            <person name="Ruz Baez A.E."/>
            <person name="Espinosa Luna G."/>
            <person name="Oliart Ros R.M."/>
        </authorList>
    </citation>
    <scope>NUCLEOTIDE SEQUENCE</scope>
    <source>
        <strain evidence="2">HT42</strain>
    </source>
</reference>
<dbReference type="EMBL" id="JAPYYP010000001">
    <property type="protein sequence ID" value="MDA5107041.1"/>
    <property type="molecule type" value="Genomic_DNA"/>
</dbReference>
<dbReference type="AlphaFoldDB" id="A0A9X3Z1T1"/>
<organism evidence="2 3">
    <name type="scientific">Brevibacillus thermoruber</name>
    <dbReference type="NCBI Taxonomy" id="33942"/>
    <lineage>
        <taxon>Bacteria</taxon>
        <taxon>Bacillati</taxon>
        <taxon>Bacillota</taxon>
        <taxon>Bacilli</taxon>
        <taxon>Bacillales</taxon>
        <taxon>Paenibacillaceae</taxon>
        <taxon>Brevibacillus</taxon>
    </lineage>
</organism>
<name>A0A9X3Z1T1_9BACL</name>
<sequence length="290" mass="32477">MARRMTRSVCALLCALAVAWPAVTRAEEPDWDKRFHTQVQQWMKTIVERDPQFRDWTNARIDAQSLGANQHQWLVSVTRDGRQVGYMVVGESPAPGKQPTFVLLEYGVGEYILFDDAFAPRAVAAEPVYDGFASHWLVARQEHRELVDAKTGEAYPASVASGPPVITTLPDSELARPEERLTAARMLSGAVQDPFDRIGWLNDTSHRRQVTWTDLWQKTSSGPVTLTVPLFQSDVLAPFAVQSLHLWNGHAAYVGVWDEGLRFVPYAYAMKVGQFHAEDTTSHKTSSLPD</sequence>
<protein>
    <submittedName>
        <fullName evidence="2">Uncharacterized protein</fullName>
    </submittedName>
</protein>
<proteinExistence type="predicted"/>
<dbReference type="RefSeq" id="WP_271139322.1">
    <property type="nucleotide sequence ID" value="NZ_JAPYYP010000001.1"/>
</dbReference>
<accession>A0A9X3Z1T1</accession>